<dbReference type="InterPro" id="IPR012337">
    <property type="entry name" value="RNaseH-like_sf"/>
</dbReference>
<dbReference type="Proteomes" id="UP000257109">
    <property type="component" value="Unassembled WGS sequence"/>
</dbReference>
<comment type="caution">
    <text evidence="1">The sequence shown here is derived from an EMBL/GenBank/DDBJ whole genome shotgun (WGS) entry which is preliminary data.</text>
</comment>
<proteinExistence type="predicted"/>
<reference evidence="1" key="1">
    <citation type="submission" date="2018-05" db="EMBL/GenBank/DDBJ databases">
        <title>Draft genome of Mucuna pruriens seed.</title>
        <authorList>
            <person name="Nnadi N.E."/>
            <person name="Vos R."/>
            <person name="Hasami M.H."/>
            <person name="Devisetty U.K."/>
            <person name="Aguiy J.C."/>
        </authorList>
    </citation>
    <scope>NUCLEOTIDE SEQUENCE [LARGE SCALE GENOMIC DNA]</scope>
    <source>
        <strain evidence="1">JCA_2017</strain>
    </source>
</reference>
<protein>
    <recommendedName>
        <fullName evidence="3">Gypsy retrotransposon integrase-like protein 1</fullName>
    </recommendedName>
</protein>
<dbReference type="AlphaFoldDB" id="A0A371HJM8"/>
<dbReference type="GO" id="GO:0003676">
    <property type="term" value="F:nucleic acid binding"/>
    <property type="evidence" value="ECO:0007669"/>
    <property type="project" value="InterPro"/>
</dbReference>
<dbReference type="SUPFAM" id="SSF53098">
    <property type="entry name" value="Ribonuclease H-like"/>
    <property type="match status" value="1"/>
</dbReference>
<dbReference type="Gene3D" id="3.30.420.10">
    <property type="entry name" value="Ribonuclease H-like superfamily/Ribonuclease H"/>
    <property type="match status" value="1"/>
</dbReference>
<dbReference type="InterPro" id="IPR052160">
    <property type="entry name" value="Gypsy_RT_Integrase-like"/>
</dbReference>
<sequence length="315" mass="36839">MTGWTIELSKFDMMYETRYEGIGVGQLCQRLAKELGARMLMVKSDSQLVTRQAQIGTFKEFTLLYVLREQNERADLLAKLASTQKGGRITIEETMVFCVEWWPSWRDPIITKTWYRKILKRHEESKGKRLNMWGFSYPLLQCCGKAEVERTIKKVHEGVCDSHIGGRALANKIARARFYWLTIKKDNLAFCYSDRYQAPPEQLHSLTSLWPFYMWGVDILGPFPLAVSHVKFLLVVVDYFTKWIEVEPVATISAERVRHFYWRKIICRFGLPIVILFTSIEHPQSNGRRRLPTELSSKNYVSDLKSNGRRRIKKS</sequence>
<dbReference type="EMBL" id="QJKJ01002409">
    <property type="protein sequence ID" value="RDY03008.1"/>
    <property type="molecule type" value="Genomic_DNA"/>
</dbReference>
<feature type="non-terminal residue" evidence="1">
    <location>
        <position position="1"/>
    </location>
</feature>
<evidence type="ECO:0000313" key="1">
    <source>
        <dbReference type="EMBL" id="RDY03008.1"/>
    </source>
</evidence>
<name>A0A371HJM8_MUCPR</name>
<gene>
    <name evidence="1" type="ORF">CR513_13458</name>
</gene>
<evidence type="ECO:0000313" key="2">
    <source>
        <dbReference type="Proteomes" id="UP000257109"/>
    </source>
</evidence>
<evidence type="ECO:0008006" key="3">
    <source>
        <dbReference type="Google" id="ProtNLM"/>
    </source>
</evidence>
<accession>A0A371HJM8</accession>
<dbReference type="InterPro" id="IPR036397">
    <property type="entry name" value="RNaseH_sf"/>
</dbReference>
<keyword evidence="2" id="KW-1185">Reference proteome</keyword>
<organism evidence="1 2">
    <name type="scientific">Mucuna pruriens</name>
    <name type="common">Velvet bean</name>
    <name type="synonym">Dolichos pruriens</name>
    <dbReference type="NCBI Taxonomy" id="157652"/>
    <lineage>
        <taxon>Eukaryota</taxon>
        <taxon>Viridiplantae</taxon>
        <taxon>Streptophyta</taxon>
        <taxon>Embryophyta</taxon>
        <taxon>Tracheophyta</taxon>
        <taxon>Spermatophyta</taxon>
        <taxon>Magnoliopsida</taxon>
        <taxon>eudicotyledons</taxon>
        <taxon>Gunneridae</taxon>
        <taxon>Pentapetalae</taxon>
        <taxon>rosids</taxon>
        <taxon>fabids</taxon>
        <taxon>Fabales</taxon>
        <taxon>Fabaceae</taxon>
        <taxon>Papilionoideae</taxon>
        <taxon>50 kb inversion clade</taxon>
        <taxon>NPAAA clade</taxon>
        <taxon>indigoferoid/millettioid clade</taxon>
        <taxon>Phaseoleae</taxon>
        <taxon>Mucuna</taxon>
    </lineage>
</organism>
<dbReference type="PANTHER" id="PTHR47266">
    <property type="entry name" value="ENDONUCLEASE-RELATED"/>
    <property type="match status" value="1"/>
</dbReference>